<proteinExistence type="predicted"/>
<dbReference type="AlphaFoldDB" id="A0A0C1U8I6"/>
<evidence type="ECO:0000313" key="1">
    <source>
        <dbReference type="EMBL" id="KIE48013.1"/>
    </source>
</evidence>
<dbReference type="RefSeq" id="WP_039630455.1">
    <property type="nucleotide sequence ID" value="NZ_AYSO01000012.1"/>
</dbReference>
<dbReference type="Proteomes" id="UP000031366">
    <property type="component" value="Unassembled WGS sequence"/>
</dbReference>
<protein>
    <submittedName>
        <fullName evidence="1">Uncharacterized protein</fullName>
    </submittedName>
</protein>
<comment type="caution">
    <text evidence="1">The sequence shown here is derived from an EMBL/GenBank/DDBJ whole genome shotgun (WGS) entry which is preliminary data.</text>
</comment>
<name>A0A0C1U8I6_9CLOT</name>
<organism evidence="1 2">
    <name type="scientific">Clostridium argentinense CDC 2741</name>
    <dbReference type="NCBI Taxonomy" id="1418104"/>
    <lineage>
        <taxon>Bacteria</taxon>
        <taxon>Bacillati</taxon>
        <taxon>Bacillota</taxon>
        <taxon>Clostridia</taxon>
        <taxon>Eubacteriales</taxon>
        <taxon>Clostridiaceae</taxon>
        <taxon>Clostridium</taxon>
    </lineage>
</organism>
<gene>
    <name evidence="1" type="ORF">U732_3903</name>
</gene>
<accession>A0A0C1U8I6</accession>
<sequence length="71" mass="8514">MKFIIDRFEEKFAVCENEKGIMVNIPRDTLPKEAKEGDVLIIEEENIYIDVEETEKLRKEIEELVKDLWEE</sequence>
<evidence type="ECO:0000313" key="2">
    <source>
        <dbReference type="Proteomes" id="UP000031366"/>
    </source>
</evidence>
<dbReference type="STRING" id="29341.RSJ17_11605"/>
<reference evidence="1 2" key="1">
    <citation type="journal article" date="2015" name="Infect. Genet. Evol.">
        <title>Genomic sequences of six botulinum neurotoxin-producing strains representing three clostridial species illustrate the mobility and diversity of botulinum neurotoxin genes.</title>
        <authorList>
            <person name="Smith T.J."/>
            <person name="Hill K.K."/>
            <person name="Xie G."/>
            <person name="Foley B.T."/>
            <person name="Williamson C.H."/>
            <person name="Foster J.T."/>
            <person name="Johnson S.L."/>
            <person name="Chertkov O."/>
            <person name="Teshima H."/>
            <person name="Gibbons H.S."/>
            <person name="Johnsky L.A."/>
            <person name="Karavis M.A."/>
            <person name="Smith L.A."/>
        </authorList>
    </citation>
    <scope>NUCLEOTIDE SEQUENCE [LARGE SCALE GENOMIC DNA]</scope>
    <source>
        <strain evidence="1 2">CDC 2741</strain>
    </source>
</reference>
<dbReference type="OrthoDB" id="164847at2"/>
<dbReference type="InterPro" id="IPR021377">
    <property type="entry name" value="DUF3006"/>
</dbReference>
<dbReference type="EMBL" id="AYSO01000012">
    <property type="protein sequence ID" value="KIE48013.1"/>
    <property type="molecule type" value="Genomic_DNA"/>
</dbReference>
<dbReference type="Pfam" id="PF11213">
    <property type="entry name" value="DUF3006"/>
    <property type="match status" value="1"/>
</dbReference>
<dbReference type="Gene3D" id="6.20.120.50">
    <property type="match status" value="1"/>
</dbReference>
<keyword evidence="2" id="KW-1185">Reference proteome</keyword>